<name>A0A6A6HWT2_9PLEO</name>
<evidence type="ECO:0000313" key="2">
    <source>
        <dbReference type="EMBL" id="KAF2242192.1"/>
    </source>
</evidence>
<dbReference type="RefSeq" id="XP_033677196.1">
    <property type="nucleotide sequence ID" value="XM_033834074.1"/>
</dbReference>
<dbReference type="GeneID" id="54587404"/>
<evidence type="ECO:0000313" key="3">
    <source>
        <dbReference type="Proteomes" id="UP000800094"/>
    </source>
</evidence>
<gene>
    <name evidence="2" type="ORF">BU26DRAFT_570882</name>
</gene>
<keyword evidence="3" id="KW-1185">Reference proteome</keyword>
<evidence type="ECO:0000256" key="1">
    <source>
        <dbReference type="SAM" id="Phobius"/>
    </source>
</evidence>
<accession>A0A6A6HWT2</accession>
<proteinExistence type="predicted"/>
<dbReference type="OrthoDB" id="10549649at2759"/>
<reference evidence="2" key="1">
    <citation type="journal article" date="2020" name="Stud. Mycol.">
        <title>101 Dothideomycetes genomes: a test case for predicting lifestyles and emergence of pathogens.</title>
        <authorList>
            <person name="Haridas S."/>
            <person name="Albert R."/>
            <person name="Binder M."/>
            <person name="Bloem J."/>
            <person name="Labutti K."/>
            <person name="Salamov A."/>
            <person name="Andreopoulos B."/>
            <person name="Baker S."/>
            <person name="Barry K."/>
            <person name="Bills G."/>
            <person name="Bluhm B."/>
            <person name="Cannon C."/>
            <person name="Castanera R."/>
            <person name="Culley D."/>
            <person name="Daum C."/>
            <person name="Ezra D."/>
            <person name="Gonzalez J."/>
            <person name="Henrissat B."/>
            <person name="Kuo A."/>
            <person name="Liang C."/>
            <person name="Lipzen A."/>
            <person name="Lutzoni F."/>
            <person name="Magnuson J."/>
            <person name="Mondo S."/>
            <person name="Nolan M."/>
            <person name="Ohm R."/>
            <person name="Pangilinan J."/>
            <person name="Park H.-J."/>
            <person name="Ramirez L."/>
            <person name="Alfaro M."/>
            <person name="Sun H."/>
            <person name="Tritt A."/>
            <person name="Yoshinaga Y."/>
            <person name="Zwiers L.-H."/>
            <person name="Turgeon B."/>
            <person name="Goodwin S."/>
            <person name="Spatafora J."/>
            <person name="Crous P."/>
            <person name="Grigoriev I."/>
        </authorList>
    </citation>
    <scope>NUCLEOTIDE SEQUENCE</scope>
    <source>
        <strain evidence="2">CBS 122368</strain>
    </source>
</reference>
<sequence>MLEFTRRLLRNLLLGTLFLIVLVHGPFFRIFINLLITMHVILRIAADHLQRYLGPIFIDEIRGHFAPFSAQIMAAIRPALHDALAWMTHQATTFIHKNPWYLCQTNEGIVAVGEGLVRSVLGDEGEDLAMVWQQAGKGVATFCKIVRGGMPA</sequence>
<protein>
    <submittedName>
        <fullName evidence="2">Uncharacterized protein</fullName>
    </submittedName>
</protein>
<feature type="transmembrane region" description="Helical" evidence="1">
    <location>
        <begin position="12"/>
        <end position="32"/>
    </location>
</feature>
<dbReference type="EMBL" id="ML987208">
    <property type="protein sequence ID" value="KAF2242192.1"/>
    <property type="molecule type" value="Genomic_DNA"/>
</dbReference>
<keyword evidence="1" id="KW-1133">Transmembrane helix</keyword>
<dbReference type="AlphaFoldDB" id="A0A6A6HWT2"/>
<keyword evidence="1" id="KW-0472">Membrane</keyword>
<organism evidence="2 3">
    <name type="scientific">Trematosphaeria pertusa</name>
    <dbReference type="NCBI Taxonomy" id="390896"/>
    <lineage>
        <taxon>Eukaryota</taxon>
        <taxon>Fungi</taxon>
        <taxon>Dikarya</taxon>
        <taxon>Ascomycota</taxon>
        <taxon>Pezizomycotina</taxon>
        <taxon>Dothideomycetes</taxon>
        <taxon>Pleosporomycetidae</taxon>
        <taxon>Pleosporales</taxon>
        <taxon>Massarineae</taxon>
        <taxon>Trematosphaeriaceae</taxon>
        <taxon>Trematosphaeria</taxon>
    </lineage>
</organism>
<dbReference type="Proteomes" id="UP000800094">
    <property type="component" value="Unassembled WGS sequence"/>
</dbReference>
<keyword evidence="1" id="KW-0812">Transmembrane</keyword>